<name>A0A0D2M1M0_HYPSF</name>
<reference evidence="3" key="1">
    <citation type="submission" date="2014-04" db="EMBL/GenBank/DDBJ databases">
        <title>Evolutionary Origins and Diversification of the Mycorrhizal Mutualists.</title>
        <authorList>
            <consortium name="DOE Joint Genome Institute"/>
            <consortium name="Mycorrhizal Genomics Consortium"/>
            <person name="Kohler A."/>
            <person name="Kuo A."/>
            <person name="Nagy L.G."/>
            <person name="Floudas D."/>
            <person name="Copeland A."/>
            <person name="Barry K.W."/>
            <person name="Cichocki N."/>
            <person name="Veneault-Fourrey C."/>
            <person name="LaButti K."/>
            <person name="Lindquist E.A."/>
            <person name="Lipzen A."/>
            <person name="Lundell T."/>
            <person name="Morin E."/>
            <person name="Murat C."/>
            <person name="Riley R."/>
            <person name="Ohm R."/>
            <person name="Sun H."/>
            <person name="Tunlid A."/>
            <person name="Henrissat B."/>
            <person name="Grigoriev I.V."/>
            <person name="Hibbett D.S."/>
            <person name="Martin F."/>
        </authorList>
    </citation>
    <scope>NUCLEOTIDE SEQUENCE [LARGE SCALE GENOMIC DNA]</scope>
    <source>
        <strain evidence="3">FD-334 SS-4</strain>
    </source>
</reference>
<feature type="region of interest" description="Disordered" evidence="1">
    <location>
        <begin position="104"/>
        <end position="137"/>
    </location>
</feature>
<feature type="compositionally biased region" description="Basic and acidic residues" evidence="1">
    <location>
        <begin position="115"/>
        <end position="129"/>
    </location>
</feature>
<accession>A0A0D2M1M0</accession>
<evidence type="ECO:0000256" key="1">
    <source>
        <dbReference type="SAM" id="MobiDB-lite"/>
    </source>
</evidence>
<evidence type="ECO:0000313" key="2">
    <source>
        <dbReference type="EMBL" id="KJA17053.1"/>
    </source>
</evidence>
<protein>
    <submittedName>
        <fullName evidence="2">Uncharacterized protein</fullName>
    </submittedName>
</protein>
<dbReference type="EMBL" id="KN817610">
    <property type="protein sequence ID" value="KJA17053.1"/>
    <property type="molecule type" value="Genomic_DNA"/>
</dbReference>
<gene>
    <name evidence="2" type="ORF">HYPSUDRAFT_1045266</name>
</gene>
<organism evidence="2 3">
    <name type="scientific">Hypholoma sublateritium (strain FD-334 SS-4)</name>
    <dbReference type="NCBI Taxonomy" id="945553"/>
    <lineage>
        <taxon>Eukaryota</taxon>
        <taxon>Fungi</taxon>
        <taxon>Dikarya</taxon>
        <taxon>Basidiomycota</taxon>
        <taxon>Agaricomycotina</taxon>
        <taxon>Agaricomycetes</taxon>
        <taxon>Agaricomycetidae</taxon>
        <taxon>Agaricales</taxon>
        <taxon>Agaricineae</taxon>
        <taxon>Strophariaceae</taxon>
        <taxon>Hypholoma</taxon>
    </lineage>
</organism>
<dbReference type="Proteomes" id="UP000054270">
    <property type="component" value="Unassembled WGS sequence"/>
</dbReference>
<keyword evidence="3" id="KW-1185">Reference proteome</keyword>
<evidence type="ECO:0000313" key="3">
    <source>
        <dbReference type="Proteomes" id="UP000054270"/>
    </source>
</evidence>
<feature type="region of interest" description="Disordered" evidence="1">
    <location>
        <begin position="164"/>
        <end position="184"/>
    </location>
</feature>
<sequence length="201" mass="21559">MGREARATRPVTAPDRIQSRRGASARVRLRYPISGDAHAWGSARCTVYPTQKETRRARAPRTAPWASPADARICRRTGAVQHACRCLRRCRACISRRVCARGAGPAERASGMGPEARETRGDGAEERTGSCRRGRAGSAQAGCMRGEAAGAGGRYEWDPGAKARRGAGGGHGPYGRGYSLSDGGRVGYVGYVHERTDWTES</sequence>
<feature type="region of interest" description="Disordered" evidence="1">
    <location>
        <begin position="1"/>
        <end position="22"/>
    </location>
</feature>
<proteinExistence type="predicted"/>
<dbReference type="AlphaFoldDB" id="A0A0D2M1M0"/>
<feature type="compositionally biased region" description="Gly residues" evidence="1">
    <location>
        <begin position="166"/>
        <end position="175"/>
    </location>
</feature>